<name>A0A9Q3KM68_9BASI</name>
<dbReference type="InterPro" id="IPR018061">
    <property type="entry name" value="Retropepsins"/>
</dbReference>
<dbReference type="AlphaFoldDB" id="A0A9Q3KM68"/>
<evidence type="ECO:0000313" key="5">
    <source>
        <dbReference type="EMBL" id="MBW0583452.1"/>
    </source>
</evidence>
<gene>
    <name evidence="5" type="ORF">O181_123167</name>
</gene>
<feature type="domain" description="Peptidase A2" evidence="4">
    <location>
        <begin position="79"/>
        <end position="116"/>
    </location>
</feature>
<dbReference type="Proteomes" id="UP000765509">
    <property type="component" value="Unassembled WGS sequence"/>
</dbReference>
<feature type="region of interest" description="Disordered" evidence="3">
    <location>
        <begin position="364"/>
        <end position="397"/>
    </location>
</feature>
<dbReference type="Gene3D" id="2.40.70.10">
    <property type="entry name" value="Acid Proteases"/>
    <property type="match status" value="1"/>
</dbReference>
<sequence length="397" mass="46191">MQRKINLNIEEILRMSPNFIHKLQELSKKDKEKIKSLNSMDLQERLLSFGFKEIPKPKINYACPLGFMEIFIGKEEYPIRALVDTGEELNIIPEEIAIKASLTTRNFNMNLRGIGGHTTSLVALSEFTPIILDSGEETLIHFFISKGSVHTVLGRPFLADNNIRLQFSHKQGEIISYQEPDGRRLCMPICKPQALGWQTGPPRGMDLCNMAKLVRNAPGKKYQNAKRDNTIINLTQKTQEFSISPKSDEFGQDLQNKKWPENLKTQLEDSTSEEESPSIVYKPIDNNEETFQILVDGNEKIHGKPFKTKLKKKKVRFSEHNEHSDEEIINEIEKYFKIMEERDKHLKETYHINFLDRPLNKQEEPYEWQLENPELIQQPPNQDEESESNLENEYNYI</sequence>
<evidence type="ECO:0000313" key="6">
    <source>
        <dbReference type="Proteomes" id="UP000765509"/>
    </source>
</evidence>
<evidence type="ECO:0000259" key="4">
    <source>
        <dbReference type="PROSITE" id="PS50175"/>
    </source>
</evidence>
<keyword evidence="6" id="KW-1185">Reference proteome</keyword>
<dbReference type="EMBL" id="AVOT02115165">
    <property type="protein sequence ID" value="MBW0583452.1"/>
    <property type="molecule type" value="Genomic_DNA"/>
</dbReference>
<dbReference type="InterPro" id="IPR017868">
    <property type="entry name" value="Filamin/ABP280_repeat-like"/>
</dbReference>
<reference evidence="5" key="1">
    <citation type="submission" date="2021-03" db="EMBL/GenBank/DDBJ databases">
        <title>Draft genome sequence of rust myrtle Austropuccinia psidii MF-1, a brazilian biotype.</title>
        <authorList>
            <person name="Quecine M.C."/>
            <person name="Pachon D.M.R."/>
            <person name="Bonatelli M.L."/>
            <person name="Correr F.H."/>
            <person name="Franceschini L.M."/>
            <person name="Leite T.F."/>
            <person name="Margarido G.R.A."/>
            <person name="Almeida C.A."/>
            <person name="Ferrarezi J.A."/>
            <person name="Labate C.A."/>
        </authorList>
    </citation>
    <scope>NUCLEOTIDE SEQUENCE</scope>
    <source>
        <strain evidence="5">MF-1</strain>
    </source>
</reference>
<dbReference type="Pfam" id="PF00077">
    <property type="entry name" value="RVP"/>
    <property type="match status" value="1"/>
</dbReference>
<feature type="repeat" description="Filamin" evidence="2">
    <location>
        <begin position="205"/>
        <end position="310"/>
    </location>
</feature>
<dbReference type="PROSITE" id="PS50194">
    <property type="entry name" value="FILAMIN_REPEAT"/>
    <property type="match status" value="1"/>
</dbReference>
<dbReference type="SUPFAM" id="SSF50630">
    <property type="entry name" value="Acid proteases"/>
    <property type="match status" value="1"/>
</dbReference>
<dbReference type="GO" id="GO:0006508">
    <property type="term" value="P:proteolysis"/>
    <property type="evidence" value="ECO:0007669"/>
    <property type="project" value="InterPro"/>
</dbReference>
<comment type="caution">
    <text evidence="5">The sequence shown here is derived from an EMBL/GenBank/DDBJ whole genome shotgun (WGS) entry which is preliminary data.</text>
</comment>
<dbReference type="InterPro" id="IPR001995">
    <property type="entry name" value="Peptidase_A2_cat"/>
</dbReference>
<accession>A0A9Q3KM68</accession>
<proteinExistence type="predicted"/>
<dbReference type="InterPro" id="IPR021109">
    <property type="entry name" value="Peptidase_aspartic_dom_sf"/>
</dbReference>
<dbReference type="PROSITE" id="PS50175">
    <property type="entry name" value="ASP_PROT_RETROV"/>
    <property type="match status" value="1"/>
</dbReference>
<evidence type="ECO:0000256" key="3">
    <source>
        <dbReference type="SAM" id="MobiDB-lite"/>
    </source>
</evidence>
<organism evidence="5 6">
    <name type="scientific">Austropuccinia psidii MF-1</name>
    <dbReference type="NCBI Taxonomy" id="1389203"/>
    <lineage>
        <taxon>Eukaryota</taxon>
        <taxon>Fungi</taxon>
        <taxon>Dikarya</taxon>
        <taxon>Basidiomycota</taxon>
        <taxon>Pucciniomycotina</taxon>
        <taxon>Pucciniomycetes</taxon>
        <taxon>Pucciniales</taxon>
        <taxon>Sphaerophragmiaceae</taxon>
        <taxon>Austropuccinia</taxon>
    </lineage>
</organism>
<protein>
    <recommendedName>
        <fullName evidence="4">Peptidase A2 domain-containing protein</fullName>
    </recommendedName>
</protein>
<dbReference type="GO" id="GO:0004190">
    <property type="term" value="F:aspartic-type endopeptidase activity"/>
    <property type="evidence" value="ECO:0007669"/>
    <property type="project" value="InterPro"/>
</dbReference>
<keyword evidence="1" id="KW-0378">Hydrolase</keyword>
<dbReference type="CDD" id="cd00303">
    <property type="entry name" value="retropepsin_like"/>
    <property type="match status" value="1"/>
</dbReference>
<evidence type="ECO:0000256" key="1">
    <source>
        <dbReference type="ARBA" id="ARBA00022801"/>
    </source>
</evidence>
<evidence type="ECO:0000256" key="2">
    <source>
        <dbReference type="PROSITE-ProRule" id="PRU00087"/>
    </source>
</evidence>
<dbReference type="OrthoDB" id="5535068at2759"/>